<sequence>MIEKFKNTWDRGVYFFLYNFKLIFTKKQNTIHYNEAKDLFKFSLYSILCIQLVIMFITNFFNVVWFKLYEKQKLPIEILEPLKEISYTLYLLNQYPLNQLIIFLLISSYVLALVISYKLAGFVIGEDTLGWKISSVFAFISFLPWQVTMIIMNLTYSYNLTNQLEANHWIRQLFVSLNVYLLLISFLLSFYLVIRIGKLLTNISLRKRVLISMFPCIIFLLIVGYLTME</sequence>
<comment type="caution">
    <text evidence="2">The sequence shown here is derived from an EMBL/GenBank/DDBJ whole genome shotgun (WGS) entry which is preliminary data.</text>
</comment>
<feature type="transmembrane region" description="Helical" evidence="1">
    <location>
        <begin position="100"/>
        <end position="124"/>
    </location>
</feature>
<feature type="transmembrane region" description="Helical" evidence="1">
    <location>
        <begin position="177"/>
        <end position="197"/>
    </location>
</feature>
<feature type="transmembrane region" description="Helical" evidence="1">
    <location>
        <begin position="42"/>
        <end position="65"/>
    </location>
</feature>
<evidence type="ECO:0000313" key="3">
    <source>
        <dbReference type="Proteomes" id="UP001208794"/>
    </source>
</evidence>
<proteinExistence type="predicted"/>
<keyword evidence="1" id="KW-1133">Transmembrane helix</keyword>
<dbReference type="Proteomes" id="UP001208794">
    <property type="component" value="Unassembled WGS sequence"/>
</dbReference>
<evidence type="ECO:0000313" key="2">
    <source>
        <dbReference type="EMBL" id="MCW7506138.1"/>
    </source>
</evidence>
<organism evidence="2 3">
    <name type="scientific">Leptospira paudalimensis</name>
    <dbReference type="NCBI Taxonomy" id="2950024"/>
    <lineage>
        <taxon>Bacteria</taxon>
        <taxon>Pseudomonadati</taxon>
        <taxon>Spirochaetota</taxon>
        <taxon>Spirochaetia</taxon>
        <taxon>Leptospirales</taxon>
        <taxon>Leptospiraceae</taxon>
        <taxon>Leptospira</taxon>
    </lineage>
</organism>
<evidence type="ECO:0000256" key="1">
    <source>
        <dbReference type="SAM" id="Phobius"/>
    </source>
</evidence>
<feature type="transmembrane region" description="Helical" evidence="1">
    <location>
        <begin position="136"/>
        <end position="157"/>
    </location>
</feature>
<keyword evidence="1" id="KW-0472">Membrane</keyword>
<keyword evidence="1" id="KW-0812">Transmembrane</keyword>
<name>A0ABT3MCM3_9LEPT</name>
<feature type="transmembrane region" description="Helical" evidence="1">
    <location>
        <begin position="209"/>
        <end position="228"/>
    </location>
</feature>
<protein>
    <recommendedName>
        <fullName evidence="4">Yip1 domain-containing protein</fullName>
    </recommendedName>
</protein>
<accession>A0ABT3MCM3</accession>
<evidence type="ECO:0008006" key="4">
    <source>
        <dbReference type="Google" id="ProtNLM"/>
    </source>
</evidence>
<keyword evidence="3" id="KW-1185">Reference proteome</keyword>
<reference evidence="2 3" key="1">
    <citation type="submission" date="2022-06" db="EMBL/GenBank/DDBJ databases">
        <title>Leptospira isolates from biofilms formed at urban environments.</title>
        <authorList>
            <person name="Ribeiro P.S."/>
            <person name="Sousa T."/>
            <person name="Carvalho N."/>
            <person name="Aburjaile F."/>
            <person name="Neves F."/>
            <person name="Oliveira D."/>
            <person name="Blanco L."/>
            <person name="Lima J."/>
            <person name="Costa F."/>
            <person name="Brenig B."/>
            <person name="Soares S."/>
            <person name="Ramos R."/>
            <person name="Goes-Neto A."/>
            <person name="Matiuzzi M."/>
            <person name="Azevedo V."/>
            <person name="Ristow P."/>
        </authorList>
    </citation>
    <scope>NUCLEOTIDE SEQUENCE [LARGE SCALE GENOMIC DNA]</scope>
    <source>
        <strain evidence="2 3">VSF14</strain>
    </source>
</reference>
<gene>
    <name evidence="2" type="ORF">ND855_18535</name>
</gene>
<dbReference type="RefSeq" id="WP_265359696.1">
    <property type="nucleotide sequence ID" value="NZ_JAMQPR010000003.1"/>
</dbReference>
<dbReference type="EMBL" id="JAMQPR010000003">
    <property type="protein sequence ID" value="MCW7506138.1"/>
    <property type="molecule type" value="Genomic_DNA"/>
</dbReference>